<feature type="coiled-coil region" evidence="1">
    <location>
        <begin position="13"/>
        <end position="40"/>
    </location>
</feature>
<comment type="caution">
    <text evidence="2">The sequence shown here is derived from an EMBL/GenBank/DDBJ whole genome shotgun (WGS) entry which is preliminary data.</text>
</comment>
<name>A0A0T6BAV4_9SCAR</name>
<dbReference type="Pfam" id="PF15011">
    <property type="entry name" value="CA109-like"/>
    <property type="match status" value="1"/>
</dbReference>
<protein>
    <submittedName>
        <fullName evidence="2">Uncharacterized protein</fullName>
    </submittedName>
</protein>
<evidence type="ECO:0000256" key="1">
    <source>
        <dbReference type="SAM" id="Coils"/>
    </source>
</evidence>
<evidence type="ECO:0000313" key="3">
    <source>
        <dbReference type="Proteomes" id="UP000051574"/>
    </source>
</evidence>
<sequence>MQERLLYRIYEGIEEDIHDLKQITDKLNRLNSDLKNKLILFENATVNLDWDDKNSTLMKGNAIQPGLALLLDYTLDFWLVFYVAARNINKSLREMNPRDAKSMSDLQNAFRVDLNCNVVTRLIAITQYIDNE</sequence>
<dbReference type="AlphaFoldDB" id="A0A0T6BAV4"/>
<dbReference type="OrthoDB" id="6605214at2759"/>
<dbReference type="InterPro" id="IPR029159">
    <property type="entry name" value="CA109-like"/>
</dbReference>
<feature type="non-terminal residue" evidence="2">
    <location>
        <position position="132"/>
    </location>
</feature>
<keyword evidence="3" id="KW-1185">Reference proteome</keyword>
<accession>A0A0T6BAV4</accession>
<keyword evidence="1" id="KW-0175">Coiled coil</keyword>
<dbReference type="Proteomes" id="UP000051574">
    <property type="component" value="Unassembled WGS sequence"/>
</dbReference>
<proteinExistence type="predicted"/>
<gene>
    <name evidence="2" type="ORF">AMK59_2374</name>
</gene>
<organism evidence="2 3">
    <name type="scientific">Oryctes borbonicus</name>
    <dbReference type="NCBI Taxonomy" id="1629725"/>
    <lineage>
        <taxon>Eukaryota</taxon>
        <taxon>Metazoa</taxon>
        <taxon>Ecdysozoa</taxon>
        <taxon>Arthropoda</taxon>
        <taxon>Hexapoda</taxon>
        <taxon>Insecta</taxon>
        <taxon>Pterygota</taxon>
        <taxon>Neoptera</taxon>
        <taxon>Endopterygota</taxon>
        <taxon>Coleoptera</taxon>
        <taxon>Polyphaga</taxon>
        <taxon>Scarabaeiformia</taxon>
        <taxon>Scarabaeidae</taxon>
        <taxon>Dynastinae</taxon>
        <taxon>Oryctes</taxon>
    </lineage>
</organism>
<dbReference type="EMBL" id="LJIG01002468">
    <property type="protein sequence ID" value="KRT84472.1"/>
    <property type="molecule type" value="Genomic_DNA"/>
</dbReference>
<evidence type="ECO:0000313" key="2">
    <source>
        <dbReference type="EMBL" id="KRT84472.1"/>
    </source>
</evidence>
<reference evidence="2 3" key="1">
    <citation type="submission" date="2015-09" db="EMBL/GenBank/DDBJ databases">
        <title>Draft genome of the scarab beetle Oryctes borbonicus.</title>
        <authorList>
            <person name="Meyer J.M."/>
            <person name="Markov G.V."/>
            <person name="Baskaran P."/>
            <person name="Herrmann M."/>
            <person name="Sommer R.J."/>
            <person name="Roedelsperger C."/>
        </authorList>
    </citation>
    <scope>NUCLEOTIDE SEQUENCE [LARGE SCALE GENOMIC DNA]</scope>
    <source>
        <strain evidence="2">OB123</strain>
        <tissue evidence="2">Whole animal</tissue>
    </source>
</reference>